<evidence type="ECO:0000259" key="21">
    <source>
        <dbReference type="Pfam" id="PF01010"/>
    </source>
</evidence>
<dbReference type="EMBL" id="CP126653">
    <property type="protein sequence ID" value="WJZ89536.1"/>
    <property type="molecule type" value="Genomic_DNA"/>
</dbReference>
<keyword evidence="6" id="KW-0150">Chloroplast</keyword>
<organism evidence="22 23">
    <name type="scientific">Vitis vinifera</name>
    <name type="common">Grape</name>
    <dbReference type="NCBI Taxonomy" id="29760"/>
    <lineage>
        <taxon>Eukaryota</taxon>
        <taxon>Viridiplantae</taxon>
        <taxon>Streptophyta</taxon>
        <taxon>Embryophyta</taxon>
        <taxon>Tracheophyta</taxon>
        <taxon>Spermatophyta</taxon>
        <taxon>Magnoliopsida</taxon>
        <taxon>eudicotyledons</taxon>
        <taxon>Gunneridae</taxon>
        <taxon>Pentapetalae</taxon>
        <taxon>rosids</taxon>
        <taxon>Vitales</taxon>
        <taxon>Vitaceae</taxon>
        <taxon>Viteae</taxon>
        <taxon>Vitis</taxon>
    </lineage>
</organism>
<keyword evidence="15 20" id="KW-0472">Membrane</keyword>
<dbReference type="InterPro" id="IPR002128">
    <property type="entry name" value="NADH_UbQ_OxRdtase_chlpt_su5_C"/>
</dbReference>
<evidence type="ECO:0000256" key="20">
    <source>
        <dbReference type="SAM" id="Phobius"/>
    </source>
</evidence>
<evidence type="ECO:0000256" key="16">
    <source>
        <dbReference type="ARBA" id="ARBA00029876"/>
    </source>
</evidence>
<evidence type="ECO:0000256" key="6">
    <source>
        <dbReference type="ARBA" id="ARBA00022528"/>
    </source>
</evidence>
<comment type="subcellular location">
    <subcellularLocation>
        <location evidence="2">Plastid</location>
        <location evidence="2">Chloroplast thylakoid membrane</location>
        <topology evidence="2">Multi-pass membrane protein</topology>
    </subcellularLocation>
</comment>
<gene>
    <name evidence="22" type="ORF">VitviT2T_008749</name>
</gene>
<keyword evidence="12 20" id="KW-1133">Transmembrane helix</keyword>
<comment type="function">
    <text evidence="1">NDH shuttles electrons from NAD(P)H:plastoquinone, via FMN and iron-sulfur (Fe-S) centers, to quinones in the photosynthetic chain and possibly in a chloroplast respiratory chain. The immediate electron acceptor for the enzyme in this species is believed to be plastoquinone. Couples the redox reaction to proton translocation, and thus conserves the redox energy in a proton gradient.</text>
</comment>
<evidence type="ECO:0000256" key="10">
    <source>
        <dbReference type="ARBA" id="ARBA00022957"/>
    </source>
</evidence>
<evidence type="ECO:0000256" key="5">
    <source>
        <dbReference type="ARBA" id="ARBA00018648"/>
    </source>
</evidence>
<keyword evidence="11" id="KW-1278">Translocase</keyword>
<reference evidence="22 23" key="1">
    <citation type="journal article" date="2023" name="Hortic Res">
        <title>The complete reference genome for grapevine (Vitis vinifera L.) genetics and breeding.</title>
        <authorList>
            <person name="Shi X."/>
            <person name="Cao S."/>
            <person name="Wang X."/>
            <person name="Huang S."/>
            <person name="Wang Y."/>
            <person name="Liu Z."/>
            <person name="Liu W."/>
            <person name="Leng X."/>
            <person name="Peng Y."/>
            <person name="Wang N."/>
            <person name="Wang Y."/>
            <person name="Ma Z."/>
            <person name="Xu X."/>
            <person name="Zhang F."/>
            <person name="Xue H."/>
            <person name="Zhong H."/>
            <person name="Wang Y."/>
            <person name="Zhang K."/>
            <person name="Velt A."/>
            <person name="Avia K."/>
            <person name="Holtgrawe D."/>
            <person name="Grimplet J."/>
            <person name="Matus J.T."/>
            <person name="Ware D."/>
            <person name="Wu X."/>
            <person name="Wang H."/>
            <person name="Liu C."/>
            <person name="Fang Y."/>
            <person name="Rustenholz C."/>
            <person name="Cheng Z."/>
            <person name="Xiao H."/>
            <person name="Zhou Y."/>
        </authorList>
    </citation>
    <scope>NUCLEOTIDE SEQUENCE [LARGE SCALE GENOMIC DNA]</scope>
    <source>
        <strain evidence="23">cv. Pinot noir / PN40024</strain>
        <tissue evidence="22">Leaf</tissue>
    </source>
</reference>
<evidence type="ECO:0000256" key="11">
    <source>
        <dbReference type="ARBA" id="ARBA00022967"/>
    </source>
</evidence>
<sequence>MDFNILSKWLNPTTNLLHKNLNNYGDWYEFVIHAIFSVNISYFEIFLVYLLYSIYSSLQILDLINSFAIKVCKRFFWDKIINKVYNWSYVVT</sequence>
<comment type="catalytic activity">
    <reaction evidence="19">
        <text>a plastoquinone + NADH + (n+1) H(+)(in) = a plastoquinol + NAD(+) + n H(+)(out)</text>
        <dbReference type="Rhea" id="RHEA:42608"/>
        <dbReference type="Rhea" id="RHEA-COMP:9561"/>
        <dbReference type="Rhea" id="RHEA-COMP:9562"/>
        <dbReference type="ChEBI" id="CHEBI:15378"/>
        <dbReference type="ChEBI" id="CHEBI:17757"/>
        <dbReference type="ChEBI" id="CHEBI:57540"/>
        <dbReference type="ChEBI" id="CHEBI:57945"/>
        <dbReference type="ChEBI" id="CHEBI:62192"/>
    </reaction>
</comment>
<evidence type="ECO:0000256" key="1">
    <source>
        <dbReference type="ARBA" id="ARBA00004059"/>
    </source>
</evidence>
<protein>
    <recommendedName>
        <fullName evidence="5">NAD(P)H-quinone oxidoreductase subunit 5, chloroplastic</fullName>
    </recommendedName>
    <alternativeName>
        <fullName evidence="17">NAD(P)H dehydrogenase subunit 5</fullName>
    </alternativeName>
    <alternativeName>
        <fullName evidence="16">NADH-plastoquinone oxidoreductase subunit 5</fullName>
    </alternativeName>
</protein>
<dbReference type="Pfam" id="PF01010">
    <property type="entry name" value="Proton_antipo_C"/>
    <property type="match status" value="1"/>
</dbReference>
<name>A0ABY9C3D1_VITVI</name>
<keyword evidence="9" id="KW-0521">NADP</keyword>
<evidence type="ECO:0000256" key="4">
    <source>
        <dbReference type="ARBA" id="ARBA00011199"/>
    </source>
</evidence>
<evidence type="ECO:0000256" key="15">
    <source>
        <dbReference type="ARBA" id="ARBA00023136"/>
    </source>
</evidence>
<keyword evidence="23" id="KW-1185">Reference proteome</keyword>
<keyword evidence="8" id="KW-0874">Quinone</keyword>
<evidence type="ECO:0000256" key="8">
    <source>
        <dbReference type="ARBA" id="ARBA00022719"/>
    </source>
</evidence>
<evidence type="ECO:0000256" key="14">
    <source>
        <dbReference type="ARBA" id="ARBA00023078"/>
    </source>
</evidence>
<evidence type="ECO:0000256" key="13">
    <source>
        <dbReference type="ARBA" id="ARBA00023027"/>
    </source>
</evidence>
<evidence type="ECO:0000256" key="7">
    <source>
        <dbReference type="ARBA" id="ARBA00022692"/>
    </source>
</evidence>
<comment type="catalytic activity">
    <reaction evidence="18">
        <text>a plastoquinone + NADPH + (n+1) H(+)(in) = a plastoquinol + NADP(+) + n H(+)(out)</text>
        <dbReference type="Rhea" id="RHEA:42612"/>
        <dbReference type="Rhea" id="RHEA-COMP:9561"/>
        <dbReference type="Rhea" id="RHEA-COMP:9562"/>
        <dbReference type="ChEBI" id="CHEBI:15378"/>
        <dbReference type="ChEBI" id="CHEBI:17757"/>
        <dbReference type="ChEBI" id="CHEBI:57783"/>
        <dbReference type="ChEBI" id="CHEBI:58349"/>
        <dbReference type="ChEBI" id="CHEBI:62192"/>
    </reaction>
</comment>
<proteinExistence type="inferred from homology"/>
<evidence type="ECO:0000256" key="3">
    <source>
        <dbReference type="ARBA" id="ARBA00008200"/>
    </source>
</evidence>
<evidence type="ECO:0000256" key="18">
    <source>
        <dbReference type="ARBA" id="ARBA00047726"/>
    </source>
</evidence>
<keyword evidence="7 20" id="KW-0812">Transmembrane</keyword>
<evidence type="ECO:0000256" key="12">
    <source>
        <dbReference type="ARBA" id="ARBA00022989"/>
    </source>
</evidence>
<feature type="transmembrane region" description="Helical" evidence="20">
    <location>
        <begin position="30"/>
        <end position="52"/>
    </location>
</feature>
<keyword evidence="13" id="KW-0520">NAD</keyword>
<keyword evidence="10" id="KW-0618">Plastoquinone</keyword>
<comment type="subunit">
    <text evidence="4">NDH is composed of at least 16 different subunits, 5 of which are encoded in the nucleus.</text>
</comment>
<keyword evidence="14" id="KW-0793">Thylakoid</keyword>
<evidence type="ECO:0000256" key="2">
    <source>
        <dbReference type="ARBA" id="ARBA00004454"/>
    </source>
</evidence>
<evidence type="ECO:0000256" key="17">
    <source>
        <dbReference type="ARBA" id="ARBA00031649"/>
    </source>
</evidence>
<evidence type="ECO:0000313" key="22">
    <source>
        <dbReference type="EMBL" id="WJZ89536.1"/>
    </source>
</evidence>
<comment type="similarity">
    <text evidence="3">Belongs to the complex I subunit 5 family.</text>
</comment>
<accession>A0ABY9C3D1</accession>
<dbReference type="Proteomes" id="UP001227230">
    <property type="component" value="Chromosome 6"/>
</dbReference>
<evidence type="ECO:0000256" key="9">
    <source>
        <dbReference type="ARBA" id="ARBA00022857"/>
    </source>
</evidence>
<evidence type="ECO:0000256" key="19">
    <source>
        <dbReference type="ARBA" id="ARBA00048026"/>
    </source>
</evidence>
<keyword evidence="6" id="KW-0934">Plastid</keyword>
<evidence type="ECO:0000313" key="23">
    <source>
        <dbReference type="Proteomes" id="UP001227230"/>
    </source>
</evidence>
<feature type="domain" description="NADH:ubiquinone/plastoquinone oxidoreductase chloroplast chain 5 C-terminal" evidence="21">
    <location>
        <begin position="1"/>
        <end position="89"/>
    </location>
</feature>